<reference evidence="3" key="1">
    <citation type="submission" date="2023-07" db="EMBL/GenBank/DDBJ databases">
        <authorList>
            <person name="Deng Y."/>
            <person name="Zhang Y.-Q."/>
        </authorList>
    </citation>
    <scope>NUCLEOTIDE SEQUENCE [LARGE SCALE GENOMIC DNA]</scope>
    <source>
        <strain evidence="3">CPCC 205710</strain>
    </source>
</reference>
<evidence type="ECO:0000256" key="1">
    <source>
        <dbReference type="SAM" id="SignalP"/>
    </source>
</evidence>
<evidence type="ECO:0000313" key="2">
    <source>
        <dbReference type="EMBL" id="MCT7660895.1"/>
    </source>
</evidence>
<sequence>MSDLLRSSRMGWRACVAFAAVVAALSACSGGVPTYAPDYERPSRELTPTFEGAPVLPPPDLTDDGPGSLVRVEPVSGNASFDNSNSTAVRIVYRSTSGAAGTPTEVSGLVAVPPGQPPAGGWPVVSFGHEMIGVQPKCAPSLVGDFLGYAGQMTTFLNRGYVVVLSDFQGLGIEGQPHSVVDSAALGNNMIDAARAARRVLPSAGTRWAAFGVGEGGLAAWAAAERAPTYGAGLEMVGSVAVSPYADLTPLVDAAAAGTLAPGEQSRLYMLALQSLANTSPGFDLDAYRTGLATERWATVTDCAPRNPNEALRLLTEIPRDDFRPRDAGATDDLRRRLGDAAVPTGPPAPGSVPVLVIYGTDDAVVPAAGIDRAVVRACAEGDPVEVMRRIGDSKPVNDQVIGSALSWLLARFDGQQLGDVCVGAT</sequence>
<dbReference type="SUPFAM" id="SSF53474">
    <property type="entry name" value="alpha/beta-Hydrolases"/>
    <property type="match status" value="1"/>
</dbReference>
<dbReference type="InterPro" id="IPR029058">
    <property type="entry name" value="AB_hydrolase_fold"/>
</dbReference>
<dbReference type="PIRSF" id="PIRSF029171">
    <property type="entry name" value="Esterase_LipA"/>
    <property type="match status" value="1"/>
</dbReference>
<dbReference type="PANTHER" id="PTHR34853:SF1">
    <property type="entry name" value="LIPASE 5"/>
    <property type="match status" value="1"/>
</dbReference>
<accession>A0ABT2MHM5</accession>
<keyword evidence="1" id="KW-0732">Signal</keyword>
<keyword evidence="3" id="KW-1185">Reference proteome</keyword>
<dbReference type="PANTHER" id="PTHR34853">
    <property type="match status" value="1"/>
</dbReference>
<protein>
    <submittedName>
        <fullName evidence="2">Lipase family protein</fullName>
    </submittedName>
</protein>
<name>A0ABT2MHM5_9MYCO</name>
<dbReference type="PROSITE" id="PS51257">
    <property type="entry name" value="PROKAR_LIPOPROTEIN"/>
    <property type="match status" value="1"/>
</dbReference>
<dbReference type="EMBL" id="JAODWD010000005">
    <property type="protein sequence ID" value="MCT7660895.1"/>
    <property type="molecule type" value="Genomic_DNA"/>
</dbReference>
<dbReference type="Gene3D" id="3.40.50.1820">
    <property type="entry name" value="alpha/beta hydrolase"/>
    <property type="match status" value="2"/>
</dbReference>
<feature type="chain" id="PRO_5046113929" evidence="1">
    <location>
        <begin position="20"/>
        <end position="426"/>
    </location>
</feature>
<proteinExistence type="predicted"/>
<dbReference type="RefSeq" id="WP_260994962.1">
    <property type="nucleotide sequence ID" value="NZ_JAODWD010000005.1"/>
</dbReference>
<gene>
    <name evidence="2" type="ORF">N4S67_21050</name>
</gene>
<evidence type="ECO:0000313" key="3">
    <source>
        <dbReference type="Proteomes" id="UP001206639"/>
    </source>
</evidence>
<dbReference type="Proteomes" id="UP001206639">
    <property type="component" value="Unassembled WGS sequence"/>
</dbReference>
<organism evidence="2 3">
    <name type="scientific">Mycobacterium deserti</name>
    <dbReference type="NCBI Taxonomy" id="2978347"/>
    <lineage>
        <taxon>Bacteria</taxon>
        <taxon>Bacillati</taxon>
        <taxon>Actinomycetota</taxon>
        <taxon>Actinomycetes</taxon>
        <taxon>Mycobacteriales</taxon>
        <taxon>Mycobacteriaceae</taxon>
        <taxon>Mycobacterium</taxon>
    </lineage>
</organism>
<comment type="caution">
    <text evidence="2">The sequence shown here is derived from an EMBL/GenBank/DDBJ whole genome shotgun (WGS) entry which is preliminary data.</text>
</comment>
<feature type="signal peptide" evidence="1">
    <location>
        <begin position="1"/>
        <end position="19"/>
    </location>
</feature>
<dbReference type="Pfam" id="PF03583">
    <property type="entry name" value="LIP"/>
    <property type="match status" value="1"/>
</dbReference>
<dbReference type="InterPro" id="IPR005152">
    <property type="entry name" value="Lipase_secreted"/>
</dbReference>